<evidence type="ECO:0000313" key="2">
    <source>
        <dbReference type="EMBL" id="CUT99720.1"/>
    </source>
</evidence>
<reference evidence="2" key="1">
    <citation type="journal article" date="2013" name="Nature">
        <title>The genomes of four tapeworm species reveal adaptations to parasitism.</title>
        <authorList>
            <person name="Tsai I.J."/>
            <person name="Zarowiecki M."/>
            <person name="Holroyd N."/>
            <person name="Garciarrubio A."/>
            <person name="Sanchez-Flores A."/>
            <person name="Brooks K.L."/>
            <person name="Tracey A."/>
            <person name="Bobes R.J."/>
            <person name="Fragoso G."/>
            <person name="Sciutto E."/>
            <person name="Aslett M."/>
            <person name="Beasley H."/>
            <person name="Bennett H.M."/>
            <person name="Cai J."/>
            <person name="Camicia F."/>
            <person name="Clark R."/>
            <person name="Cucher M."/>
            <person name="De Silva N."/>
            <person name="Day T.A."/>
            <person name="Deplazes P."/>
            <person name="Estrada K."/>
            <person name="Fernandez C."/>
            <person name="Holland P.W."/>
            <person name="Hou J."/>
            <person name="Hu S."/>
            <person name="Huckvale T."/>
            <person name="Hung S.S."/>
            <person name="Kamenetzky L."/>
            <person name="Keane J.A."/>
            <person name="Kiss F."/>
            <person name="Koziol U."/>
            <person name="Lambert O."/>
            <person name="Liu K."/>
            <person name="Luo X."/>
            <person name="Luo Y."/>
            <person name="Macchiaroli N."/>
            <person name="Nichol S."/>
            <person name="Paps J."/>
            <person name="Parkinson J."/>
            <person name="Pouchkina-Stantcheva N."/>
            <person name="Riddiford N."/>
            <person name="Rosenzvit M."/>
            <person name="Salinas G."/>
            <person name="Wasmuth J.D."/>
            <person name="Zamanian M."/>
            <person name="Zheng Y."/>
            <person name="Cai X."/>
            <person name="Soberon X."/>
            <person name="Olson P.D."/>
            <person name="Laclette J.P."/>
            <person name="Brehm K."/>
            <person name="Berriman M."/>
            <person name="Garciarrubio A."/>
            <person name="Bobes R.J."/>
            <person name="Fragoso G."/>
            <person name="Sanchez-Flores A."/>
            <person name="Estrada K."/>
            <person name="Cevallos M.A."/>
            <person name="Morett E."/>
            <person name="Gonzalez V."/>
            <person name="Portillo T."/>
            <person name="Ochoa-Leyva A."/>
            <person name="Jose M.V."/>
            <person name="Sciutto E."/>
            <person name="Landa A."/>
            <person name="Jimenez L."/>
            <person name="Valdes V."/>
            <person name="Carrero J.C."/>
            <person name="Larralde C."/>
            <person name="Morales-Montor J."/>
            <person name="Limon-Lason J."/>
            <person name="Soberon X."/>
            <person name="Laclette J.P."/>
        </authorList>
    </citation>
    <scope>NUCLEOTIDE SEQUENCE [LARGE SCALE GENOMIC DNA]</scope>
</reference>
<dbReference type="EMBL" id="LN902847">
    <property type="protein sequence ID" value="CUT99720.1"/>
    <property type="molecule type" value="Genomic_DNA"/>
</dbReference>
<proteinExistence type="predicted"/>
<feature type="region of interest" description="Disordered" evidence="1">
    <location>
        <begin position="1"/>
        <end position="50"/>
    </location>
</feature>
<dbReference type="OrthoDB" id="6287733at2759"/>
<name>A0A0S4MLR6_ECHMU</name>
<feature type="compositionally biased region" description="Polar residues" evidence="1">
    <location>
        <begin position="41"/>
        <end position="50"/>
    </location>
</feature>
<organism evidence="2 3">
    <name type="scientific">Echinococcus multilocularis</name>
    <name type="common">Fox tapeworm</name>
    <dbReference type="NCBI Taxonomy" id="6211"/>
    <lineage>
        <taxon>Eukaryota</taxon>
        <taxon>Metazoa</taxon>
        <taxon>Spiralia</taxon>
        <taxon>Lophotrochozoa</taxon>
        <taxon>Platyhelminthes</taxon>
        <taxon>Cestoda</taxon>
        <taxon>Eucestoda</taxon>
        <taxon>Cyclophyllidea</taxon>
        <taxon>Taeniidae</taxon>
        <taxon>Echinococcus</taxon>
    </lineage>
</organism>
<feature type="compositionally biased region" description="Basic residues" evidence="1">
    <location>
        <begin position="166"/>
        <end position="180"/>
    </location>
</feature>
<dbReference type="AlphaFoldDB" id="A0A0S4MLR6"/>
<evidence type="ECO:0000256" key="1">
    <source>
        <dbReference type="SAM" id="MobiDB-lite"/>
    </source>
</evidence>
<feature type="compositionally biased region" description="Basic and acidic residues" evidence="1">
    <location>
        <begin position="155"/>
        <end position="165"/>
    </location>
</feature>
<feature type="region of interest" description="Disordered" evidence="1">
    <location>
        <begin position="130"/>
        <end position="180"/>
    </location>
</feature>
<dbReference type="Proteomes" id="UP000017246">
    <property type="component" value="Unassembled WGS sequence"/>
</dbReference>
<reference evidence="2" key="2">
    <citation type="submission" date="2015-11" db="EMBL/GenBank/DDBJ databases">
        <authorList>
            <person name="Zhang Y."/>
            <person name="Guo Z."/>
        </authorList>
    </citation>
    <scope>NUCLEOTIDE SEQUENCE</scope>
</reference>
<feature type="compositionally biased region" description="Basic and acidic residues" evidence="1">
    <location>
        <begin position="20"/>
        <end position="31"/>
    </location>
</feature>
<keyword evidence="3" id="KW-1185">Reference proteome</keyword>
<sequence>MVWSTAKRSEQTIVASGSEEEQKCLDPDSNREPSACKALTSPPTQSPARLSSTRLVLQACATAVGEERTIAQSVLSVCSAADEQVNTQIGDDVCIRGGAGYVKTSVEVGERATSARLLPTAWSTAAEVEREEPRTAHHTRELEMPGIEPGASRMQSERSTTELHPPRLHKFPFHFSPHHA</sequence>
<protein>
    <submittedName>
        <fullName evidence="2">Hypothetical transcript</fullName>
    </submittedName>
</protein>
<feature type="compositionally biased region" description="Basic and acidic residues" evidence="1">
    <location>
        <begin position="130"/>
        <end position="143"/>
    </location>
</feature>
<accession>A0A0S4MLR6</accession>
<evidence type="ECO:0000313" key="3">
    <source>
        <dbReference type="Proteomes" id="UP000017246"/>
    </source>
</evidence>